<evidence type="ECO:0000313" key="1">
    <source>
        <dbReference type="EMBL" id="KAK9092585.1"/>
    </source>
</evidence>
<keyword evidence="2" id="KW-1185">Reference proteome</keyword>
<dbReference type="AlphaFoldDB" id="A0AAP0EI24"/>
<reference evidence="1 2" key="1">
    <citation type="submission" date="2024-01" db="EMBL/GenBank/DDBJ databases">
        <title>Genome assemblies of Stephania.</title>
        <authorList>
            <person name="Yang L."/>
        </authorList>
    </citation>
    <scope>NUCLEOTIDE SEQUENCE [LARGE SCALE GENOMIC DNA]</scope>
    <source>
        <strain evidence="1">YNDBR</strain>
        <tissue evidence="1">Leaf</tissue>
    </source>
</reference>
<dbReference type="PANTHER" id="PTHR47453">
    <property type="entry name" value="PHOSPHOGLUCAN, WATER DIKINASE, CHLOROPLASTIC"/>
    <property type="match status" value="1"/>
</dbReference>
<accession>A0AAP0EI24</accession>
<dbReference type="PANTHER" id="PTHR47453:SF1">
    <property type="entry name" value="PHOSPHOGLUCAN, WATER DIKINASE, CHLOROPLASTIC"/>
    <property type="match status" value="1"/>
</dbReference>
<dbReference type="EMBL" id="JBBNAF010000012">
    <property type="protein sequence ID" value="KAK9092585.1"/>
    <property type="molecule type" value="Genomic_DNA"/>
</dbReference>
<name>A0AAP0EI24_9MAGN</name>
<organism evidence="1 2">
    <name type="scientific">Stephania yunnanensis</name>
    <dbReference type="NCBI Taxonomy" id="152371"/>
    <lineage>
        <taxon>Eukaryota</taxon>
        <taxon>Viridiplantae</taxon>
        <taxon>Streptophyta</taxon>
        <taxon>Embryophyta</taxon>
        <taxon>Tracheophyta</taxon>
        <taxon>Spermatophyta</taxon>
        <taxon>Magnoliopsida</taxon>
        <taxon>Ranunculales</taxon>
        <taxon>Menispermaceae</taxon>
        <taxon>Menispermoideae</taxon>
        <taxon>Cissampelideae</taxon>
        <taxon>Stephania</taxon>
    </lineage>
</organism>
<gene>
    <name evidence="1" type="ORF">Syun_027496</name>
</gene>
<protein>
    <submittedName>
        <fullName evidence="1">Uncharacterized protein</fullName>
    </submittedName>
</protein>
<dbReference type="Proteomes" id="UP001420932">
    <property type="component" value="Unassembled WGS sequence"/>
</dbReference>
<proteinExistence type="predicted"/>
<comment type="caution">
    <text evidence="1">The sequence shown here is derived from an EMBL/GenBank/DDBJ whole genome shotgun (WGS) entry which is preliminary data.</text>
</comment>
<sequence length="117" mass="13569">MGVSRMSRNYYRELKLDVVRELLVGSLESGDRLEALIYSAIYLKWINTGQIPCFEGGGHHRPNRHAEISRLIFQKKAKVSLSHFSYVKVMLTDVCRGPLWHKLFHSMTIVSALMFMR</sequence>
<evidence type="ECO:0000313" key="2">
    <source>
        <dbReference type="Proteomes" id="UP001420932"/>
    </source>
</evidence>